<keyword evidence="1" id="KW-0472">Membrane</keyword>
<dbReference type="InterPro" id="IPR007395">
    <property type="entry name" value="Zn_peptidase_2"/>
</dbReference>
<gene>
    <name evidence="2" type="ORF">K227x_32880</name>
</gene>
<organism evidence="2 3">
    <name type="scientific">Rubripirellula lacrimiformis</name>
    <dbReference type="NCBI Taxonomy" id="1930273"/>
    <lineage>
        <taxon>Bacteria</taxon>
        <taxon>Pseudomonadati</taxon>
        <taxon>Planctomycetota</taxon>
        <taxon>Planctomycetia</taxon>
        <taxon>Pirellulales</taxon>
        <taxon>Pirellulaceae</taxon>
        <taxon>Rubripirellula</taxon>
    </lineage>
</organism>
<feature type="transmembrane region" description="Helical" evidence="1">
    <location>
        <begin position="197"/>
        <end position="220"/>
    </location>
</feature>
<dbReference type="PANTHER" id="PTHR36434:SF1">
    <property type="entry name" value="MEMBRANE PROTEASE YUGP-RELATED"/>
    <property type="match status" value="1"/>
</dbReference>
<keyword evidence="3" id="KW-1185">Reference proteome</keyword>
<evidence type="ECO:0000313" key="2">
    <source>
        <dbReference type="EMBL" id="QDT04891.1"/>
    </source>
</evidence>
<dbReference type="RefSeq" id="WP_145170717.1">
    <property type="nucleotide sequence ID" value="NZ_CP036525.1"/>
</dbReference>
<evidence type="ECO:0000313" key="3">
    <source>
        <dbReference type="Proteomes" id="UP000318538"/>
    </source>
</evidence>
<name>A0A517NCQ9_9BACT</name>
<evidence type="ECO:0000256" key="1">
    <source>
        <dbReference type="SAM" id="Phobius"/>
    </source>
</evidence>
<dbReference type="EMBL" id="CP036525">
    <property type="protein sequence ID" value="QDT04891.1"/>
    <property type="molecule type" value="Genomic_DNA"/>
</dbReference>
<dbReference type="OrthoDB" id="9784298at2"/>
<dbReference type="Proteomes" id="UP000318538">
    <property type="component" value="Chromosome"/>
</dbReference>
<protein>
    <submittedName>
        <fullName evidence="2">Neutral zinc metallopeptidase</fullName>
    </submittedName>
</protein>
<dbReference type="KEGG" id="rlc:K227x_32880"/>
<reference evidence="2 3" key="1">
    <citation type="submission" date="2019-02" db="EMBL/GenBank/DDBJ databases">
        <title>Deep-cultivation of Planctomycetes and their phenomic and genomic characterization uncovers novel biology.</title>
        <authorList>
            <person name="Wiegand S."/>
            <person name="Jogler M."/>
            <person name="Boedeker C."/>
            <person name="Pinto D."/>
            <person name="Vollmers J."/>
            <person name="Rivas-Marin E."/>
            <person name="Kohn T."/>
            <person name="Peeters S.H."/>
            <person name="Heuer A."/>
            <person name="Rast P."/>
            <person name="Oberbeckmann S."/>
            <person name="Bunk B."/>
            <person name="Jeske O."/>
            <person name="Meyerdierks A."/>
            <person name="Storesund J.E."/>
            <person name="Kallscheuer N."/>
            <person name="Luecker S."/>
            <person name="Lage O.M."/>
            <person name="Pohl T."/>
            <person name="Merkel B.J."/>
            <person name="Hornburger P."/>
            <person name="Mueller R.-W."/>
            <person name="Bruemmer F."/>
            <person name="Labrenz M."/>
            <person name="Spormann A.M."/>
            <person name="Op den Camp H."/>
            <person name="Overmann J."/>
            <person name="Amann R."/>
            <person name="Jetten M.S.M."/>
            <person name="Mascher T."/>
            <person name="Medema M.H."/>
            <person name="Devos D.P."/>
            <person name="Kaster A.-K."/>
            <person name="Ovreas L."/>
            <person name="Rohde M."/>
            <person name="Galperin M.Y."/>
            <person name="Jogler C."/>
        </authorList>
    </citation>
    <scope>NUCLEOTIDE SEQUENCE [LARGE SCALE GENOMIC DNA]</scope>
    <source>
        <strain evidence="2 3">K22_7</strain>
    </source>
</reference>
<dbReference type="PANTHER" id="PTHR36434">
    <property type="entry name" value="MEMBRANE PROTEASE YUGP-RELATED"/>
    <property type="match status" value="1"/>
</dbReference>
<keyword evidence="1" id="KW-1133">Transmembrane helix</keyword>
<dbReference type="AlphaFoldDB" id="A0A517NCQ9"/>
<keyword evidence="1" id="KW-0812">Transmembrane</keyword>
<proteinExistence type="predicted"/>
<sequence>MNDPIFLLLLFGIPVISKIVSSQMRKRFVQFSKDPTALSGREAAEQMLATRGITDVAVISTPGQLTDHYDPRTKTVNLSQVVYGERNVAAVAVATHECGHAVQDATGYPMLTARSKMVPLMKISNVALPVLAFGGAGVSEIAGQHGTALLCLLALGMPALFSLVTLPVEFNASRRALAWQEEVGIAAGDQQSGAKKALFWAAMTYVVAALGAIIQALYFAKIFLGRGRRG</sequence>
<dbReference type="Pfam" id="PF04298">
    <property type="entry name" value="Zn_peptidase_2"/>
    <property type="match status" value="1"/>
</dbReference>
<accession>A0A517NCQ9</accession>